<evidence type="ECO:0000313" key="3">
    <source>
        <dbReference type="Proteomes" id="UP000504632"/>
    </source>
</evidence>
<dbReference type="GeneID" id="115805924"/>
<dbReference type="PANTHER" id="PTHR46599">
    <property type="entry name" value="PIGGYBAC TRANSPOSABLE ELEMENT-DERIVED PROTEIN 4"/>
    <property type="match status" value="1"/>
</dbReference>
<dbReference type="OrthoDB" id="9986773at2759"/>
<organism evidence="3 4">
    <name type="scientific">Chanos chanos</name>
    <name type="common">Milkfish</name>
    <name type="synonym">Mugil chanos</name>
    <dbReference type="NCBI Taxonomy" id="29144"/>
    <lineage>
        <taxon>Eukaryota</taxon>
        <taxon>Metazoa</taxon>
        <taxon>Chordata</taxon>
        <taxon>Craniata</taxon>
        <taxon>Vertebrata</taxon>
        <taxon>Euteleostomi</taxon>
        <taxon>Actinopterygii</taxon>
        <taxon>Neopterygii</taxon>
        <taxon>Teleostei</taxon>
        <taxon>Ostariophysi</taxon>
        <taxon>Gonorynchiformes</taxon>
        <taxon>Chanidae</taxon>
        <taxon>Chanos</taxon>
    </lineage>
</organism>
<feature type="domain" description="PiggyBac transposable element-derived protein" evidence="2">
    <location>
        <begin position="117"/>
        <end position="455"/>
    </location>
</feature>
<feature type="compositionally biased region" description="Acidic residues" evidence="1">
    <location>
        <begin position="24"/>
        <end position="40"/>
    </location>
</feature>
<dbReference type="InterPro" id="IPR029526">
    <property type="entry name" value="PGBD"/>
</dbReference>
<proteinExistence type="predicted"/>
<gene>
    <name evidence="4" type="primary">LOC115805924</name>
</gene>
<sequence>MIRSVRHTPQQELELLCDINEMESEGEQCEVSDGDDESECGSEFNLNLESDSGSESDSEIECAGDSFQEARDGTVWAEQTAGNPRGRARESDIMRETPGPTCYAKDNITSPLSSLLCLIDTEMWGKIRKYTQAEADRNYADKFKLTADKLKAFVGLLYLRGITGGKSMNLDEHWSTDLGNPIFKQTMSLQKFRDIMRYLRFDDKNTMAARLVTDKFAMISEIFDKFVKNSIASYTPGENITVDEQLFPTKLRCPFTQYMANKPDKFGIKFWVAADVKTKYMLNAIPYLGKDDSSPAGQRLSDNIVMRLMEPFLGEGRNVTTGNFFTSLALANNLLADKTTIVGTMDKNRRELPPCTQAQSERFSTKVLRAGKVTLTIYQAKPKRNVCILSTMHQTVSTDNGAKKLPETLSHYNSTKAGVDDMDNMVRLYSVNGGKCRWPVAVFYNLLDLAVINAHVLYKQCMNVTISRRKFILELVKELCAHHKMARATGAIARKRLLPETPSPPAKRRQCQIGRCSGNKTCDICQTCKRLVCGKCSKNAPKLCSEC</sequence>
<keyword evidence="3" id="KW-1185">Reference proteome</keyword>
<feature type="compositionally biased region" description="Acidic residues" evidence="1">
    <location>
        <begin position="52"/>
        <end position="61"/>
    </location>
</feature>
<name>A0A6J2URL5_CHACN</name>
<protein>
    <submittedName>
        <fullName evidence="4">PiggyBac transposable element-derived protein 4-like</fullName>
    </submittedName>
</protein>
<dbReference type="Pfam" id="PF13843">
    <property type="entry name" value="DDE_Tnp_1_7"/>
    <property type="match status" value="1"/>
</dbReference>
<accession>A0A6J2URL5</accession>
<reference evidence="4" key="1">
    <citation type="submission" date="2025-08" db="UniProtKB">
        <authorList>
            <consortium name="RefSeq"/>
        </authorList>
    </citation>
    <scope>IDENTIFICATION</scope>
</reference>
<dbReference type="AlphaFoldDB" id="A0A6J2URL5"/>
<evidence type="ECO:0000256" key="1">
    <source>
        <dbReference type="SAM" id="MobiDB-lite"/>
    </source>
</evidence>
<dbReference type="InParanoid" id="A0A6J2URL5"/>
<dbReference type="PANTHER" id="PTHR46599:SF6">
    <property type="entry name" value="DUAL SPECIFICITY PHOSPHATASE 26"/>
    <property type="match status" value="1"/>
</dbReference>
<feature type="region of interest" description="Disordered" evidence="1">
    <location>
        <begin position="24"/>
        <end position="61"/>
    </location>
</feature>
<evidence type="ECO:0000313" key="4">
    <source>
        <dbReference type="RefSeq" id="XP_030622493.1"/>
    </source>
</evidence>
<dbReference type="Proteomes" id="UP000504632">
    <property type="component" value="Chromosome 1"/>
</dbReference>
<dbReference type="RefSeq" id="XP_030622493.1">
    <property type="nucleotide sequence ID" value="XM_030766633.1"/>
</dbReference>
<evidence type="ECO:0000259" key="2">
    <source>
        <dbReference type="Pfam" id="PF13843"/>
    </source>
</evidence>